<keyword evidence="2" id="KW-1185">Reference proteome</keyword>
<evidence type="ECO:0000313" key="1">
    <source>
        <dbReference type="EMBL" id="EGX88305.1"/>
    </source>
</evidence>
<dbReference type="HOGENOM" id="CLU_2372731_0_0_1"/>
<proteinExistence type="predicted"/>
<evidence type="ECO:0000313" key="2">
    <source>
        <dbReference type="Proteomes" id="UP000001610"/>
    </source>
</evidence>
<accession>G3JR09</accession>
<dbReference type="EMBL" id="JH126405">
    <property type="protein sequence ID" value="EGX88305.1"/>
    <property type="molecule type" value="Genomic_DNA"/>
</dbReference>
<dbReference type="AlphaFoldDB" id="G3JR09"/>
<dbReference type="RefSeq" id="XP_006673550.1">
    <property type="nucleotide sequence ID" value="XM_006673487.1"/>
</dbReference>
<organism evidence="1 2">
    <name type="scientific">Cordyceps militaris (strain CM01)</name>
    <name type="common">Caterpillar fungus</name>
    <dbReference type="NCBI Taxonomy" id="983644"/>
    <lineage>
        <taxon>Eukaryota</taxon>
        <taxon>Fungi</taxon>
        <taxon>Dikarya</taxon>
        <taxon>Ascomycota</taxon>
        <taxon>Pezizomycotina</taxon>
        <taxon>Sordariomycetes</taxon>
        <taxon>Hypocreomycetidae</taxon>
        <taxon>Hypocreales</taxon>
        <taxon>Cordycipitaceae</taxon>
        <taxon>Cordyceps</taxon>
    </lineage>
</organism>
<dbReference type="InParanoid" id="G3JR09"/>
<dbReference type="KEGG" id="cmt:CCM_08348"/>
<gene>
    <name evidence="1" type="ORF">CCM_08348</name>
</gene>
<dbReference type="GeneID" id="18170356"/>
<dbReference type="VEuPathDB" id="FungiDB:CCM_08348"/>
<dbReference type="Proteomes" id="UP000001610">
    <property type="component" value="Unassembled WGS sequence"/>
</dbReference>
<name>G3JR09_CORMM</name>
<reference evidence="1 2" key="1">
    <citation type="journal article" date="2011" name="Genome Biol.">
        <title>Genome sequence of the insect pathogenic fungus Cordyceps militaris, a valued traditional Chinese medicine.</title>
        <authorList>
            <person name="Zheng P."/>
            <person name="Xia Y."/>
            <person name="Xiao G."/>
            <person name="Xiong C."/>
            <person name="Hu X."/>
            <person name="Zhang S."/>
            <person name="Zheng H."/>
            <person name="Huang Y."/>
            <person name="Zhou Y."/>
            <person name="Wang S."/>
            <person name="Zhao G.P."/>
            <person name="Liu X."/>
            <person name="St Leger R.J."/>
            <person name="Wang C."/>
        </authorList>
    </citation>
    <scope>NUCLEOTIDE SEQUENCE [LARGE SCALE GENOMIC DNA]</scope>
    <source>
        <strain evidence="1 2">CM01</strain>
    </source>
</reference>
<sequence length="95" mass="10006">MKRPTDTPLATSIMPYPKSRQRIIGIHDARVVDGAVLNPLRVLQARNDGTRPDDTMVKMPGIMGLAGAVGGGGRRGAVGGLTIINSDLLLQRSSS</sequence>
<protein>
    <submittedName>
        <fullName evidence="1">Uncharacterized protein</fullName>
    </submittedName>
</protein>